<protein>
    <submittedName>
        <fullName evidence="1">Uncharacterized protein</fullName>
    </submittedName>
</protein>
<evidence type="ECO:0000313" key="2">
    <source>
        <dbReference type="Proteomes" id="UP001162501"/>
    </source>
</evidence>
<reference evidence="1" key="1">
    <citation type="submission" date="2023-05" db="EMBL/GenBank/DDBJ databases">
        <authorList>
            <consortium name="ELIXIR-Norway"/>
        </authorList>
    </citation>
    <scope>NUCLEOTIDE SEQUENCE</scope>
</reference>
<gene>
    <name evidence="1" type="ORF">MRATA1EN22A_LOCUS4161</name>
</gene>
<proteinExistence type="predicted"/>
<name>A0AC59YBQ3_RANTA</name>
<reference evidence="1" key="2">
    <citation type="submission" date="2025-03" db="EMBL/GenBank/DDBJ databases">
        <authorList>
            <consortium name="ELIXIR-Norway"/>
            <consortium name="Elixir Norway"/>
        </authorList>
    </citation>
    <scope>NUCLEOTIDE SEQUENCE</scope>
</reference>
<sequence length="109" mass="11711">MCGQHKAQRLFQNRGSAAAAAPHLPLGHRPGTLIPSPPRRPAGAQRPPAPKFLRELIPAAAPGPAARARRSEAGAAPEKERRRLPTRRLLPAPPHQRDPPPDHARPGIT</sequence>
<organism evidence="1 2">
    <name type="scientific">Rangifer tarandus platyrhynchus</name>
    <name type="common">Svalbard reindeer</name>
    <dbReference type="NCBI Taxonomy" id="3082113"/>
    <lineage>
        <taxon>Eukaryota</taxon>
        <taxon>Metazoa</taxon>
        <taxon>Chordata</taxon>
        <taxon>Craniata</taxon>
        <taxon>Vertebrata</taxon>
        <taxon>Euteleostomi</taxon>
        <taxon>Mammalia</taxon>
        <taxon>Eutheria</taxon>
        <taxon>Laurasiatheria</taxon>
        <taxon>Artiodactyla</taxon>
        <taxon>Ruminantia</taxon>
        <taxon>Pecora</taxon>
        <taxon>Cervidae</taxon>
        <taxon>Odocoileinae</taxon>
        <taxon>Rangifer</taxon>
    </lineage>
</organism>
<dbReference type="Proteomes" id="UP001162501">
    <property type="component" value="Chromosome 12"/>
</dbReference>
<dbReference type="EMBL" id="OX596096">
    <property type="protein sequence ID" value="CAM9554511.1"/>
    <property type="molecule type" value="Genomic_DNA"/>
</dbReference>
<evidence type="ECO:0000313" key="1">
    <source>
        <dbReference type="EMBL" id="CAM9554511.1"/>
    </source>
</evidence>
<accession>A0AC59YBQ3</accession>